<dbReference type="InterPro" id="IPR001304">
    <property type="entry name" value="C-type_lectin-like"/>
</dbReference>
<protein>
    <recommendedName>
        <fullName evidence="1">C-type lectin domain-containing protein</fullName>
    </recommendedName>
</protein>
<dbReference type="EMBL" id="AMQN01009451">
    <property type="status" value="NOT_ANNOTATED_CDS"/>
    <property type="molecule type" value="Genomic_DNA"/>
</dbReference>
<dbReference type="HOGENOM" id="CLU_052412_0_0_1"/>
<dbReference type="SUPFAM" id="SSF56436">
    <property type="entry name" value="C-type lectin-like"/>
    <property type="match status" value="3"/>
</dbReference>
<organism evidence="2">
    <name type="scientific">Capitella teleta</name>
    <name type="common">Polychaete worm</name>
    <dbReference type="NCBI Taxonomy" id="283909"/>
    <lineage>
        <taxon>Eukaryota</taxon>
        <taxon>Metazoa</taxon>
        <taxon>Spiralia</taxon>
        <taxon>Lophotrochozoa</taxon>
        <taxon>Annelida</taxon>
        <taxon>Polychaeta</taxon>
        <taxon>Sedentaria</taxon>
        <taxon>Scolecida</taxon>
        <taxon>Capitellidae</taxon>
        <taxon>Capitella</taxon>
    </lineage>
</organism>
<keyword evidence="4" id="KW-1185">Reference proteome</keyword>
<reference evidence="3" key="3">
    <citation type="submission" date="2015-06" db="UniProtKB">
        <authorList>
            <consortium name="EnsemblMetazoa"/>
        </authorList>
    </citation>
    <scope>IDENTIFICATION</scope>
</reference>
<evidence type="ECO:0000259" key="1">
    <source>
        <dbReference type="PROSITE" id="PS50041"/>
    </source>
</evidence>
<feature type="domain" description="C-type lectin" evidence="1">
    <location>
        <begin position="310"/>
        <end position="424"/>
    </location>
</feature>
<evidence type="ECO:0000313" key="2">
    <source>
        <dbReference type="EMBL" id="ELU01002.1"/>
    </source>
</evidence>
<feature type="domain" description="C-type lectin" evidence="1">
    <location>
        <begin position="173"/>
        <end position="279"/>
    </location>
</feature>
<dbReference type="SMART" id="SM00034">
    <property type="entry name" value="CLECT"/>
    <property type="match status" value="2"/>
</dbReference>
<dbReference type="InterPro" id="IPR050111">
    <property type="entry name" value="C-type_lectin/snaclec_domain"/>
</dbReference>
<reference evidence="4" key="1">
    <citation type="submission" date="2012-12" db="EMBL/GenBank/DDBJ databases">
        <authorList>
            <person name="Hellsten U."/>
            <person name="Grimwood J."/>
            <person name="Chapman J.A."/>
            <person name="Shapiro H."/>
            <person name="Aerts A."/>
            <person name="Otillar R.P."/>
            <person name="Terry A.Y."/>
            <person name="Boore J.L."/>
            <person name="Simakov O."/>
            <person name="Marletaz F."/>
            <person name="Cho S.-J."/>
            <person name="Edsinger-Gonzales E."/>
            <person name="Havlak P."/>
            <person name="Kuo D.-H."/>
            <person name="Larsson T."/>
            <person name="Lv J."/>
            <person name="Arendt D."/>
            <person name="Savage R."/>
            <person name="Osoegawa K."/>
            <person name="de Jong P."/>
            <person name="Lindberg D.R."/>
            <person name="Seaver E.C."/>
            <person name="Weisblat D.A."/>
            <person name="Putnam N.H."/>
            <person name="Grigoriev I.V."/>
            <person name="Rokhsar D.S."/>
        </authorList>
    </citation>
    <scope>NUCLEOTIDE SEQUENCE</scope>
    <source>
        <strain evidence="4">I ESC-2004</strain>
    </source>
</reference>
<gene>
    <name evidence="2" type="ORF">CAPTEDRAFT_195552</name>
</gene>
<reference evidence="2 4" key="2">
    <citation type="journal article" date="2013" name="Nature">
        <title>Insights into bilaterian evolution from three spiralian genomes.</title>
        <authorList>
            <person name="Simakov O."/>
            <person name="Marletaz F."/>
            <person name="Cho S.J."/>
            <person name="Edsinger-Gonzales E."/>
            <person name="Havlak P."/>
            <person name="Hellsten U."/>
            <person name="Kuo D.H."/>
            <person name="Larsson T."/>
            <person name="Lv J."/>
            <person name="Arendt D."/>
            <person name="Savage R."/>
            <person name="Osoegawa K."/>
            <person name="de Jong P."/>
            <person name="Grimwood J."/>
            <person name="Chapman J.A."/>
            <person name="Shapiro H."/>
            <person name="Aerts A."/>
            <person name="Otillar R.P."/>
            <person name="Terry A.Y."/>
            <person name="Boore J.L."/>
            <person name="Grigoriev I.V."/>
            <person name="Lindberg D.R."/>
            <person name="Seaver E.C."/>
            <person name="Weisblat D.A."/>
            <person name="Putnam N.H."/>
            <person name="Rokhsar D.S."/>
        </authorList>
    </citation>
    <scope>NUCLEOTIDE SEQUENCE</scope>
    <source>
        <strain evidence="2 4">I ESC-2004</strain>
    </source>
</reference>
<feature type="domain" description="C-type lectin" evidence="1">
    <location>
        <begin position="67"/>
        <end position="148"/>
    </location>
</feature>
<dbReference type="EnsemblMetazoa" id="CapteT195552">
    <property type="protein sequence ID" value="CapteP195552"/>
    <property type="gene ID" value="CapteG195552"/>
</dbReference>
<dbReference type="InterPro" id="IPR016187">
    <property type="entry name" value="CTDL_fold"/>
</dbReference>
<evidence type="ECO:0000313" key="4">
    <source>
        <dbReference type="Proteomes" id="UP000014760"/>
    </source>
</evidence>
<dbReference type="PROSITE" id="PS50041">
    <property type="entry name" value="C_TYPE_LECTIN_2"/>
    <property type="match status" value="3"/>
</dbReference>
<dbReference type="EMBL" id="KB305458">
    <property type="protein sequence ID" value="ELU01002.1"/>
    <property type="molecule type" value="Genomic_DNA"/>
</dbReference>
<dbReference type="OrthoDB" id="6153286at2759"/>
<dbReference type="OMA" id="DISCHQA"/>
<sequence length="428" mass="47767">MRPATGHYRPRLTLDPELNDLALVGHSDIHAYIEVFADFLLEPRVESSSSFSSIFQSWDAVILTTHISARNATRRFLNQASSENAVLQRGLWIGLNDKKEENVYEWEDGRKIADTIDLFGEQEGPNSPGVCEDCGRIQQNMWWTMWSCRDTSAEGYVCEMVTDCPTSGNWTELRNKCFHLAKTSKQVDFFHAQGLCQQQHPQANLAKIESMSELNHIVSVMMDAGLGSNDALWFGATDFVSEGSFIYPDGSAVHSFNGLHAFSAANEDKDFSLVKQNEWLTEAWDYGDASGYVCSIDLSCQLSWRAADNSTKSCYIYTGDKSSWYGAKAKCEESGMHLVVFETREEMQFILANEITEDIGYPWTGANALGGSWQWDGMGLPVDSSFWIPGQPSGGEDEDCGYLNSDDAGLGGFYCTDVDSFICEFQLN</sequence>
<dbReference type="PANTHER" id="PTHR22803">
    <property type="entry name" value="MANNOSE, PHOSPHOLIPASE, LECTIN RECEPTOR RELATED"/>
    <property type="match status" value="1"/>
</dbReference>
<dbReference type="Pfam" id="PF00059">
    <property type="entry name" value="Lectin_C"/>
    <property type="match status" value="2"/>
</dbReference>
<dbReference type="Gene3D" id="3.10.100.10">
    <property type="entry name" value="Mannose-Binding Protein A, subunit A"/>
    <property type="match status" value="3"/>
</dbReference>
<dbReference type="CDD" id="cd00037">
    <property type="entry name" value="CLECT"/>
    <property type="match status" value="3"/>
</dbReference>
<dbReference type="Proteomes" id="UP000014760">
    <property type="component" value="Unassembled WGS sequence"/>
</dbReference>
<name>R7UCN1_CAPTE</name>
<accession>R7UCN1</accession>
<dbReference type="STRING" id="283909.R7UCN1"/>
<dbReference type="AlphaFoldDB" id="R7UCN1"/>
<proteinExistence type="predicted"/>
<evidence type="ECO:0000313" key="3">
    <source>
        <dbReference type="EnsemblMetazoa" id="CapteP195552"/>
    </source>
</evidence>
<dbReference type="InterPro" id="IPR016186">
    <property type="entry name" value="C-type_lectin-like/link_sf"/>
</dbReference>